<comment type="caution">
    <text evidence="2">The sequence shown here is derived from an EMBL/GenBank/DDBJ whole genome shotgun (WGS) entry which is preliminary data.</text>
</comment>
<evidence type="ECO:0000256" key="1">
    <source>
        <dbReference type="SAM" id="SignalP"/>
    </source>
</evidence>
<feature type="signal peptide" evidence="1">
    <location>
        <begin position="1"/>
        <end position="28"/>
    </location>
</feature>
<dbReference type="Proteomes" id="UP001271792">
    <property type="component" value="Unassembled WGS sequence"/>
</dbReference>
<gene>
    <name evidence="2" type="ORF">SK571_42830</name>
</gene>
<name>A0ABU4U6E4_9PSEU</name>
<accession>A0ABU4U6E4</accession>
<protein>
    <recommendedName>
        <fullName evidence="4">DUF2599 domain-containing protein</fullName>
    </recommendedName>
</protein>
<reference evidence="2 3" key="2">
    <citation type="submission" date="2023-11" db="EMBL/GenBank/DDBJ databases">
        <authorList>
            <person name="Lara A.C."/>
            <person name="Chronakova A."/>
        </authorList>
    </citation>
    <scope>NUCLEOTIDE SEQUENCE [LARGE SCALE GENOMIC DNA]</scope>
    <source>
        <strain evidence="2 3">BCCO 10_0798</strain>
    </source>
</reference>
<evidence type="ECO:0008006" key="4">
    <source>
        <dbReference type="Google" id="ProtNLM"/>
    </source>
</evidence>
<sequence>MKKRVVFAVATCAFAAVAGLVTATPAFAATAPDGAHVVGNGWAPLAKQWPKGTTQDWYTRQQAITRAMSDATNKCSSGKAYSKGSNSKSTWWENGGYRATVAAICGDWQN</sequence>
<dbReference type="RefSeq" id="WP_319989831.1">
    <property type="nucleotide sequence ID" value="NZ_JAXAVV010000037.1"/>
</dbReference>
<evidence type="ECO:0000313" key="2">
    <source>
        <dbReference type="EMBL" id="MDX8056151.1"/>
    </source>
</evidence>
<reference evidence="2 3" key="1">
    <citation type="submission" date="2023-11" db="EMBL/GenBank/DDBJ databases">
        <title>Lentzea sokolovensis, sp. nov., Lentzea kristufkii, sp. nov., and Lentzea miocenensis, sp. nov., rare actinobacteria from Sokolov Coal Basin, Miocene lacustrine sediment, Czech Republic.</title>
        <authorList>
            <person name="Lara A."/>
            <person name="Kotroba L."/>
            <person name="Nouioui I."/>
            <person name="Neumann-Schaal M."/>
            <person name="Mast Y."/>
            <person name="Chronakova A."/>
        </authorList>
    </citation>
    <scope>NUCLEOTIDE SEQUENCE [LARGE SCALE GENOMIC DNA]</scope>
    <source>
        <strain evidence="2 3">BCCO 10_0798</strain>
    </source>
</reference>
<keyword evidence="1" id="KW-0732">Signal</keyword>
<feature type="chain" id="PRO_5045096917" description="DUF2599 domain-containing protein" evidence="1">
    <location>
        <begin position="29"/>
        <end position="110"/>
    </location>
</feature>
<organism evidence="2 3">
    <name type="scientific">Lentzea kristufekii</name>
    <dbReference type="NCBI Taxonomy" id="3095430"/>
    <lineage>
        <taxon>Bacteria</taxon>
        <taxon>Bacillati</taxon>
        <taxon>Actinomycetota</taxon>
        <taxon>Actinomycetes</taxon>
        <taxon>Pseudonocardiales</taxon>
        <taxon>Pseudonocardiaceae</taxon>
        <taxon>Lentzea</taxon>
    </lineage>
</organism>
<keyword evidence="3" id="KW-1185">Reference proteome</keyword>
<proteinExistence type="predicted"/>
<dbReference type="EMBL" id="JAXAVV010000037">
    <property type="protein sequence ID" value="MDX8056151.1"/>
    <property type="molecule type" value="Genomic_DNA"/>
</dbReference>
<evidence type="ECO:0000313" key="3">
    <source>
        <dbReference type="Proteomes" id="UP001271792"/>
    </source>
</evidence>